<proteinExistence type="inferred from homology"/>
<feature type="transmembrane region" description="Helical" evidence="8">
    <location>
        <begin position="74"/>
        <end position="93"/>
    </location>
</feature>
<dbReference type="AlphaFoldDB" id="A0A1T4P3Z0"/>
<keyword evidence="4 8" id="KW-1003">Cell membrane</keyword>
<dbReference type="Pfam" id="PF02652">
    <property type="entry name" value="Lactate_perm"/>
    <property type="match status" value="1"/>
</dbReference>
<reference evidence="9 10" key="1">
    <citation type="submission" date="2017-02" db="EMBL/GenBank/DDBJ databases">
        <authorList>
            <person name="Peterson S.W."/>
        </authorList>
    </citation>
    <scope>NUCLEOTIDE SEQUENCE [LARGE SCALE GENOMIC DNA]</scope>
    <source>
        <strain evidence="9 10">DSM 15102</strain>
    </source>
</reference>
<dbReference type="PANTHER" id="PTHR30003">
    <property type="entry name" value="L-LACTATE PERMEASE"/>
    <property type="match status" value="1"/>
</dbReference>
<feature type="transmembrane region" description="Helical" evidence="8">
    <location>
        <begin position="222"/>
        <end position="243"/>
    </location>
</feature>
<comment type="similarity">
    <text evidence="2 8">Belongs to the lactate permease family.</text>
</comment>
<dbReference type="EMBL" id="FUWV01000014">
    <property type="protein sequence ID" value="SJZ86330.1"/>
    <property type="molecule type" value="Genomic_DNA"/>
</dbReference>
<feature type="transmembrane region" description="Helical" evidence="8">
    <location>
        <begin position="346"/>
        <end position="366"/>
    </location>
</feature>
<evidence type="ECO:0000313" key="10">
    <source>
        <dbReference type="Proteomes" id="UP000196365"/>
    </source>
</evidence>
<dbReference type="PANTHER" id="PTHR30003:SF0">
    <property type="entry name" value="GLYCOLATE PERMEASE GLCA-RELATED"/>
    <property type="match status" value="1"/>
</dbReference>
<evidence type="ECO:0000256" key="4">
    <source>
        <dbReference type="ARBA" id="ARBA00022475"/>
    </source>
</evidence>
<feature type="transmembrane region" description="Helical" evidence="8">
    <location>
        <begin position="192"/>
        <end position="213"/>
    </location>
</feature>
<dbReference type="GO" id="GO:0015129">
    <property type="term" value="F:lactate transmembrane transporter activity"/>
    <property type="evidence" value="ECO:0007669"/>
    <property type="project" value="UniProtKB-UniRule"/>
</dbReference>
<accession>A0A1T4P3Z0</accession>
<evidence type="ECO:0000256" key="7">
    <source>
        <dbReference type="ARBA" id="ARBA00023136"/>
    </source>
</evidence>
<comment type="subcellular location">
    <subcellularLocation>
        <location evidence="1 8">Cell membrane</location>
        <topology evidence="1 8">Multi-pass membrane protein</topology>
    </subcellularLocation>
</comment>
<evidence type="ECO:0000256" key="3">
    <source>
        <dbReference type="ARBA" id="ARBA00022448"/>
    </source>
</evidence>
<keyword evidence="5 8" id="KW-0812">Transmembrane</keyword>
<feature type="transmembrane region" description="Helical" evidence="8">
    <location>
        <begin position="249"/>
        <end position="267"/>
    </location>
</feature>
<dbReference type="OrthoDB" id="9761056at2"/>
<comment type="function">
    <text evidence="8">Uptake of L-lactate across the membrane. Can also transport D-lactate and glycolate.</text>
</comment>
<evidence type="ECO:0000256" key="8">
    <source>
        <dbReference type="RuleBase" id="RU365092"/>
    </source>
</evidence>
<evidence type="ECO:0000256" key="5">
    <source>
        <dbReference type="ARBA" id="ARBA00022692"/>
    </source>
</evidence>
<keyword evidence="10" id="KW-1185">Reference proteome</keyword>
<dbReference type="NCBIfam" id="TIGR00795">
    <property type="entry name" value="lctP"/>
    <property type="match status" value="1"/>
</dbReference>
<protein>
    <recommendedName>
        <fullName evidence="8">L-lactate permease</fullName>
    </recommendedName>
</protein>
<evidence type="ECO:0000256" key="6">
    <source>
        <dbReference type="ARBA" id="ARBA00022989"/>
    </source>
</evidence>
<feature type="transmembrane region" description="Helical" evidence="8">
    <location>
        <begin position="301"/>
        <end position="320"/>
    </location>
</feature>
<keyword evidence="7 8" id="KW-0472">Membrane</keyword>
<name>A0A1T4P3Z0_9FIRM</name>
<feature type="transmembrane region" description="Helical" evidence="8">
    <location>
        <begin position="139"/>
        <end position="159"/>
    </location>
</feature>
<feature type="transmembrane region" description="Helical" evidence="8">
    <location>
        <begin position="12"/>
        <end position="33"/>
    </location>
</feature>
<sequence length="530" mass="56204">MWEPIGDALSNMFFSTVLALIPILCILICLGFLKIKAYKATLLSLALAFLLAVTVWKMPIVYAGQAVIEGILTAVWPIIWVIIASIFTYNITVKTGGMSIINKTLSNISPDRRIQVLILAFAFGGFLEAAAGFGTAVAIPASLLAGIGFHPIFAAVICLIANTVPVAFGGIGIPVITLAQVTGLSLSELSTFVSYQLIVFILVLPFVLVVVLTKSFKTLKDVFGICLVSGISFALLQTIVAVYLGPELAAIAGSLASLVCMIIYVKIRPIKNIWLFPQERDSQEIAVAQNDIKGIDGKQQLVAWSPYIALFILIMSVNLIPQLKFLHNMASEIQFYFGPDGKPVSFQWITTPGTLMLISAIIGGLVQGEKGKRVKDLIQTFIATIKQLVPTILVVSSIVAMAKLMGYSGMTSIIAVFLASIAGKAYPFISPLIGALGTFVTGSDTSANILFGALQKQTAMEIGANPTWIAAANTVGASAGKMISPQSIAIAASATGLVGKEGKILNATIPYCIGYTILLGIEILVISLVL</sequence>
<feature type="transmembrane region" description="Helical" evidence="8">
    <location>
        <begin position="114"/>
        <end position="133"/>
    </location>
</feature>
<dbReference type="InterPro" id="IPR003804">
    <property type="entry name" value="Lactate_perm"/>
</dbReference>
<keyword evidence="3 8" id="KW-0813">Transport</keyword>
<feature type="transmembrane region" description="Helical" evidence="8">
    <location>
        <begin position="509"/>
        <end position="529"/>
    </location>
</feature>
<dbReference type="GO" id="GO:0005886">
    <property type="term" value="C:plasma membrane"/>
    <property type="evidence" value="ECO:0007669"/>
    <property type="project" value="UniProtKB-SubCell"/>
</dbReference>
<evidence type="ECO:0000313" key="9">
    <source>
        <dbReference type="EMBL" id="SJZ86330.1"/>
    </source>
</evidence>
<dbReference type="GO" id="GO:0015295">
    <property type="term" value="F:solute:proton symporter activity"/>
    <property type="evidence" value="ECO:0007669"/>
    <property type="project" value="TreeGrafter"/>
</dbReference>
<dbReference type="Proteomes" id="UP000196365">
    <property type="component" value="Unassembled WGS sequence"/>
</dbReference>
<organism evidence="9 10">
    <name type="scientific">Garciella nitratireducens DSM 15102</name>
    <dbReference type="NCBI Taxonomy" id="1121911"/>
    <lineage>
        <taxon>Bacteria</taxon>
        <taxon>Bacillati</taxon>
        <taxon>Bacillota</taxon>
        <taxon>Clostridia</taxon>
        <taxon>Eubacteriales</taxon>
        <taxon>Eubacteriaceae</taxon>
        <taxon>Garciella</taxon>
    </lineage>
</organism>
<feature type="transmembrane region" description="Helical" evidence="8">
    <location>
        <begin position="40"/>
        <end position="62"/>
    </location>
</feature>
<gene>
    <name evidence="9" type="ORF">SAMN02745973_01924</name>
</gene>
<feature type="transmembrane region" description="Helical" evidence="8">
    <location>
        <begin position="166"/>
        <end position="186"/>
    </location>
</feature>
<evidence type="ECO:0000256" key="2">
    <source>
        <dbReference type="ARBA" id="ARBA00010100"/>
    </source>
</evidence>
<evidence type="ECO:0000256" key="1">
    <source>
        <dbReference type="ARBA" id="ARBA00004651"/>
    </source>
</evidence>
<dbReference type="RefSeq" id="WP_087679278.1">
    <property type="nucleotide sequence ID" value="NZ_FUWV01000014.1"/>
</dbReference>
<keyword evidence="6 8" id="KW-1133">Transmembrane helix</keyword>